<evidence type="ECO:0000313" key="3">
    <source>
        <dbReference type="Proteomes" id="UP000601099"/>
    </source>
</evidence>
<dbReference type="PANTHER" id="PTHR13696">
    <property type="entry name" value="P-LOOP CONTAINING NUCLEOSIDE TRIPHOSPHATE HYDROLASE"/>
    <property type="match status" value="1"/>
</dbReference>
<protein>
    <submittedName>
        <fullName evidence="2">AAA family ATPase</fullName>
    </submittedName>
</protein>
<dbReference type="InterPro" id="IPR025669">
    <property type="entry name" value="AAA_dom"/>
</dbReference>
<name>A0ABS0L8A0_9BACT</name>
<dbReference type="SUPFAM" id="SSF52540">
    <property type="entry name" value="P-loop containing nucleoside triphosphate hydrolases"/>
    <property type="match status" value="1"/>
</dbReference>
<evidence type="ECO:0000313" key="2">
    <source>
        <dbReference type="EMBL" id="MBG8556296.1"/>
    </source>
</evidence>
<reference evidence="2 3" key="1">
    <citation type="submission" date="2020-11" db="EMBL/GenBank/DDBJ databases">
        <title>Hymenobacter sp.</title>
        <authorList>
            <person name="Kim M.K."/>
        </authorList>
    </citation>
    <scope>NUCLEOTIDE SEQUENCE [LARGE SCALE GENOMIC DNA]</scope>
    <source>
        <strain evidence="2 3">BT594</strain>
    </source>
</reference>
<dbReference type="Gene3D" id="3.40.50.300">
    <property type="entry name" value="P-loop containing nucleotide triphosphate hydrolases"/>
    <property type="match status" value="1"/>
</dbReference>
<dbReference type="RefSeq" id="WP_196957315.1">
    <property type="nucleotide sequence ID" value="NZ_JADWYK010000023.1"/>
</dbReference>
<keyword evidence="3" id="KW-1185">Reference proteome</keyword>
<evidence type="ECO:0000259" key="1">
    <source>
        <dbReference type="Pfam" id="PF13614"/>
    </source>
</evidence>
<dbReference type="InterPro" id="IPR050678">
    <property type="entry name" value="DNA_Partitioning_ATPase"/>
</dbReference>
<proteinExistence type="predicted"/>
<organism evidence="2 3">
    <name type="scientific">Hymenobacter guriensis</name>
    <dbReference type="NCBI Taxonomy" id="2793065"/>
    <lineage>
        <taxon>Bacteria</taxon>
        <taxon>Pseudomonadati</taxon>
        <taxon>Bacteroidota</taxon>
        <taxon>Cytophagia</taxon>
        <taxon>Cytophagales</taxon>
        <taxon>Hymenobacteraceae</taxon>
        <taxon>Hymenobacter</taxon>
    </lineage>
</organism>
<dbReference type="EMBL" id="JADWYK010000023">
    <property type="protein sequence ID" value="MBG8556296.1"/>
    <property type="molecule type" value="Genomic_DNA"/>
</dbReference>
<dbReference type="InterPro" id="IPR027417">
    <property type="entry name" value="P-loop_NTPase"/>
</dbReference>
<dbReference type="PANTHER" id="PTHR13696:SF99">
    <property type="entry name" value="COBYRINIC ACID AC-DIAMIDE SYNTHASE"/>
    <property type="match status" value="1"/>
</dbReference>
<gene>
    <name evidence="2" type="ORF">I5L79_22310</name>
</gene>
<sequence>MSEVPHVCRVIAITNNKGGVCKTTTTVALGAQLAELGHRVLLIDLDPQANLTKHLIGKEPGALEAIELHIGDVLSGSTTLADAVLAYSSTNPDLVDKTLHFVPASYIMEQYEKGLSKKPEMPQLLRKAIRPLRPHYDYVLLDCPPQMSLFTYLALAAADFFFVTSLAATFSYDGIKNIFEAVEDVRDSVNPNLQFAGVGIMRYNPKIRHKPHENAVNKIEQLVTEQFGRDKVLGYVREDRMVEAAQEEGRIIHDVTTLSRVKDDYYALTTKLVEAVR</sequence>
<comment type="caution">
    <text evidence="2">The sequence shown here is derived from an EMBL/GenBank/DDBJ whole genome shotgun (WGS) entry which is preliminary data.</text>
</comment>
<dbReference type="Pfam" id="PF13614">
    <property type="entry name" value="AAA_31"/>
    <property type="match status" value="1"/>
</dbReference>
<dbReference type="Proteomes" id="UP000601099">
    <property type="component" value="Unassembled WGS sequence"/>
</dbReference>
<dbReference type="CDD" id="cd02042">
    <property type="entry name" value="ParAB_family"/>
    <property type="match status" value="1"/>
</dbReference>
<feature type="domain" description="AAA" evidence="1">
    <location>
        <begin position="9"/>
        <end position="194"/>
    </location>
</feature>
<accession>A0ABS0L8A0</accession>